<dbReference type="RefSeq" id="WP_123789197.1">
    <property type="nucleotide sequence ID" value="NZ_AP014839.1"/>
</dbReference>
<comment type="caution">
    <text evidence="1">The sequence shown here is derived from an EMBL/GenBank/DDBJ whole genome shotgun (WGS) entry which is preliminary data.</text>
</comment>
<organism evidence="1 2">
    <name type="scientific">Pseudomonas aeruginosa</name>
    <dbReference type="NCBI Taxonomy" id="287"/>
    <lineage>
        <taxon>Bacteria</taxon>
        <taxon>Pseudomonadati</taxon>
        <taxon>Pseudomonadota</taxon>
        <taxon>Gammaproteobacteria</taxon>
        <taxon>Pseudomonadales</taxon>
        <taxon>Pseudomonadaceae</taxon>
        <taxon>Pseudomonas</taxon>
    </lineage>
</organism>
<proteinExistence type="predicted"/>
<accession>A0A6B0J4Y4</accession>
<gene>
    <name evidence="1" type="ORF">GUL26_22840</name>
</gene>
<reference evidence="1" key="1">
    <citation type="submission" date="2020-01" db="EMBL/GenBank/DDBJ databases">
        <title>Bacteria Cultured from War Wounds Associated with the Conflict in Eastern Ukraine.</title>
        <authorList>
            <person name="Snesrud E."/>
            <person name="Galac M.R."/>
            <person name="Mc Gann P."/>
            <person name="Valentine K."/>
            <person name="Viacheslav K."/>
        </authorList>
    </citation>
    <scope>NUCLEOTIDE SEQUENCE</scope>
    <source>
        <strain evidence="1">VNMU148</strain>
    </source>
</reference>
<dbReference type="EMBL" id="WXZT01000015">
    <property type="protein sequence ID" value="MZZ15093.1"/>
    <property type="molecule type" value="Genomic_DNA"/>
</dbReference>
<evidence type="ECO:0000313" key="1">
    <source>
        <dbReference type="EMBL" id="MZZ15093.1"/>
    </source>
</evidence>
<evidence type="ECO:0000313" key="2">
    <source>
        <dbReference type="Proteomes" id="UP000644192"/>
    </source>
</evidence>
<name>A0A6B0J4Y4_PSEAI</name>
<sequence length="111" mass="12746">MSSSEYQVGLSAGYAHSRAAQASYEAAINEWRLHSENLKHQVNALNERIEIMQGHFEANNYVLLLLLEELRKTSPNSPLLVKGNRDSLRQKAFDRYLEDRGYEGPSSRPRR</sequence>
<dbReference type="Proteomes" id="UP000644192">
    <property type="component" value="Unassembled WGS sequence"/>
</dbReference>
<protein>
    <submittedName>
        <fullName evidence="1">Uncharacterized protein</fullName>
    </submittedName>
</protein>
<dbReference type="AlphaFoldDB" id="A0A6B0J4Y4"/>